<sequence length="1228" mass="136039">MSKRSTKAKKRQAASPPGSSAGASPAPGSEEPSPSTIDEQETMDTTEPGESFCSTPSAATSSVAGFGPRAEPTDDVGSAMEVELADVVSGDEPSPVTGPGPRARSTDGGEIPVEADDARNLGLEIENPIPNPDEEELLNPLIENADMLDQGIEMPVMEFNELELLGEAQAPPDQEPQPVEEQPAQVQQPPQVPQIPPAFPLPEHEERHPFEVFYGTEDNEDLPKHPTAKAMAQVTLRHIQRARNTTIQCIMAPDVVIERPDREEAKAPTAFIERLDQEQDLIYAVLVKNFGAYWIATPCYREYCADDRGDLFTLIVNEYSYDFLTQAYAKVTGFHVGDVVTIRSIFRRQSFNATQWSPIPLTSETAINAFFVVGSYAVWKRHTTTPQPVAEVQSLRPGHKVPLIVFGITKMVLVKPQVLRRQGRGQLFAAVFVPEVQPGQLLRKVRLGTPKAEVLRRTAAVACQWQMNPVLLSFQPGHRDVIRDLEVSPMTFSHGLEEDVETHAQAFSATFGVYGMVAMEAKRTDLRYFHADLVSVQTTAKRGTICQFTLHTEEQTTHTKLWRRGTPLAVELPNGECLKMTVTVAEQEPRRTRLGARLQSPLIDFSNIDTVIIRQKPTERGDMARLAPRLRHIPAVSLENNAMRTLAAVSGANVLPDLEPFPVRQDNLTLEGFTLSEEQARIIGTLSFDTFTALAVNCGPGTVKTTTLVLAVLSRMQNTNMISMMTAMSNGAVTAAVTKLTDIDRSRRCRAVRLISNQNLSAIASEHRTPLDYPTIWPEFLLNVVRRFDRRHEPLDRDVVDAAVYLCRFGKLVRKTLRRADLRTASNSKPVKNLVPLFFDLYKPVFILGTCASVRSFFSAPDMSRFSDKVDLMLLDEASQLPRYAFTAACHTFPKARPVLIGDVHQLPPYEDPDLPGILSRYAVGNVLQDASSFGRCPTLPLLRVHRCPKAITELLGETFYNGELVSTQPAVDSLFELRTMRLPYTHPLVVIHHNYPHRREDTSLVNEREVEDALRYAEGLWGSRTEPSIAILGFYKGSVDYASRRAPDYVQVLTVDSAQGREYDYVLVLTSRTSGSSTFLDNRQRINVALSRTRKACIIFAQARIHHRHGSLVLTNTHSPSLPHFANAVTDTRSITHRVGDITLARCASSTSTLISARGSSLSGRHTLSQRTIATAAADSLRTTADHRSTVCHSAPPRSHTHWPTNQDAAADQSAPTGNLLEQPRPF</sequence>
<dbReference type="GO" id="GO:0016787">
    <property type="term" value="F:hydrolase activity"/>
    <property type="evidence" value="ECO:0007669"/>
    <property type="project" value="UniProtKB-KW"/>
</dbReference>
<feature type="compositionally biased region" description="Low complexity" evidence="5">
    <location>
        <begin position="13"/>
        <end position="35"/>
    </location>
</feature>
<dbReference type="EnsemblMetazoa" id="CJA11330.1">
    <property type="protein sequence ID" value="CJA11330.1"/>
    <property type="gene ID" value="WBGene00130534"/>
</dbReference>
<feature type="compositionally biased region" description="Basic residues" evidence="5">
    <location>
        <begin position="1"/>
        <end position="12"/>
    </location>
</feature>
<dbReference type="GO" id="GO:0043139">
    <property type="term" value="F:5'-3' DNA helicase activity"/>
    <property type="evidence" value="ECO:0007669"/>
    <property type="project" value="TreeGrafter"/>
</dbReference>
<proteinExistence type="predicted"/>
<dbReference type="Proteomes" id="UP000005237">
    <property type="component" value="Unassembled WGS sequence"/>
</dbReference>
<evidence type="ECO:0000313" key="7">
    <source>
        <dbReference type="EnsemblMetazoa" id="CJA11330.1"/>
    </source>
</evidence>
<dbReference type="Gene3D" id="3.40.50.300">
    <property type="entry name" value="P-loop containing nucleotide triphosphate hydrolases"/>
    <property type="match status" value="2"/>
</dbReference>
<name>A0A8R1HTJ5_CAEJA</name>
<organism evidence="7 8">
    <name type="scientific">Caenorhabditis japonica</name>
    <dbReference type="NCBI Taxonomy" id="281687"/>
    <lineage>
        <taxon>Eukaryota</taxon>
        <taxon>Metazoa</taxon>
        <taxon>Ecdysozoa</taxon>
        <taxon>Nematoda</taxon>
        <taxon>Chromadorea</taxon>
        <taxon>Rhabditida</taxon>
        <taxon>Rhabditina</taxon>
        <taxon>Rhabditomorpha</taxon>
        <taxon>Rhabditoidea</taxon>
        <taxon>Rhabditidae</taxon>
        <taxon>Peloderinae</taxon>
        <taxon>Caenorhabditis</taxon>
    </lineage>
</organism>
<evidence type="ECO:0000256" key="4">
    <source>
        <dbReference type="ARBA" id="ARBA00022840"/>
    </source>
</evidence>
<dbReference type="PANTHER" id="PTHR43788">
    <property type="entry name" value="DNA2/NAM7 HELICASE FAMILY MEMBER"/>
    <property type="match status" value="1"/>
</dbReference>
<protein>
    <submittedName>
        <fullName evidence="7">AAA_12 domain-containing protein</fullName>
    </submittedName>
</protein>
<dbReference type="InterPro" id="IPR050534">
    <property type="entry name" value="Coronavir_polyprotein_1ab"/>
</dbReference>
<accession>A0A8R1HTJ5</accession>
<dbReference type="PANTHER" id="PTHR43788:SF16">
    <property type="entry name" value="HELICASE WITH ZINC FINGER 2"/>
    <property type="match status" value="1"/>
</dbReference>
<dbReference type="InterPro" id="IPR027417">
    <property type="entry name" value="P-loop_NTPase"/>
</dbReference>
<evidence type="ECO:0000256" key="3">
    <source>
        <dbReference type="ARBA" id="ARBA00022806"/>
    </source>
</evidence>
<evidence type="ECO:0000256" key="1">
    <source>
        <dbReference type="ARBA" id="ARBA00022741"/>
    </source>
</evidence>
<feature type="compositionally biased region" description="Low complexity" evidence="5">
    <location>
        <begin position="170"/>
        <end position="189"/>
    </location>
</feature>
<dbReference type="InterPro" id="IPR047187">
    <property type="entry name" value="SF1_C_Upf1"/>
</dbReference>
<feature type="region of interest" description="Disordered" evidence="5">
    <location>
        <begin position="1"/>
        <end position="113"/>
    </location>
</feature>
<evidence type="ECO:0000259" key="6">
    <source>
        <dbReference type="Pfam" id="PF13087"/>
    </source>
</evidence>
<dbReference type="InterPro" id="IPR041679">
    <property type="entry name" value="DNA2/NAM7-like_C"/>
</dbReference>
<dbReference type="SUPFAM" id="SSF52540">
    <property type="entry name" value="P-loop containing nucleoside triphosphate hydrolases"/>
    <property type="match status" value="1"/>
</dbReference>
<feature type="domain" description="DNA2/NAM7 helicase-like C-terminal" evidence="6">
    <location>
        <begin position="942"/>
        <end position="1103"/>
    </location>
</feature>
<keyword evidence="1" id="KW-0547">Nucleotide-binding</keyword>
<feature type="region of interest" description="Disordered" evidence="5">
    <location>
        <begin position="1180"/>
        <end position="1228"/>
    </location>
</feature>
<evidence type="ECO:0000256" key="2">
    <source>
        <dbReference type="ARBA" id="ARBA00022801"/>
    </source>
</evidence>
<reference evidence="8" key="1">
    <citation type="submission" date="2010-08" db="EMBL/GenBank/DDBJ databases">
        <authorList>
            <consortium name="Caenorhabditis japonica Sequencing Consortium"/>
            <person name="Wilson R.K."/>
        </authorList>
    </citation>
    <scope>NUCLEOTIDE SEQUENCE [LARGE SCALE GENOMIC DNA]</scope>
    <source>
        <strain evidence="8">DF5081</strain>
    </source>
</reference>
<dbReference type="CDD" id="cd18808">
    <property type="entry name" value="SF1_C_Upf1"/>
    <property type="match status" value="1"/>
</dbReference>
<feature type="compositionally biased region" description="Pro residues" evidence="5">
    <location>
        <begin position="190"/>
        <end position="200"/>
    </location>
</feature>
<feature type="region of interest" description="Disordered" evidence="5">
    <location>
        <begin position="170"/>
        <end position="200"/>
    </location>
</feature>
<dbReference type="GO" id="GO:0005524">
    <property type="term" value="F:ATP binding"/>
    <property type="evidence" value="ECO:0007669"/>
    <property type="project" value="UniProtKB-KW"/>
</dbReference>
<feature type="compositionally biased region" description="Polar residues" evidence="5">
    <location>
        <begin position="52"/>
        <end position="63"/>
    </location>
</feature>
<evidence type="ECO:0000256" key="5">
    <source>
        <dbReference type="SAM" id="MobiDB-lite"/>
    </source>
</evidence>
<keyword evidence="4" id="KW-0067">ATP-binding</keyword>
<keyword evidence="8" id="KW-1185">Reference proteome</keyword>
<dbReference type="AlphaFoldDB" id="A0A8R1HTJ5"/>
<reference evidence="7" key="2">
    <citation type="submission" date="2022-06" db="UniProtKB">
        <authorList>
            <consortium name="EnsemblMetazoa"/>
        </authorList>
    </citation>
    <scope>IDENTIFICATION</scope>
    <source>
        <strain evidence="7">DF5081</strain>
    </source>
</reference>
<keyword evidence="3" id="KW-0347">Helicase</keyword>
<keyword evidence="2" id="KW-0378">Hydrolase</keyword>
<dbReference type="Pfam" id="PF13087">
    <property type="entry name" value="AAA_12"/>
    <property type="match status" value="1"/>
</dbReference>
<evidence type="ECO:0000313" key="8">
    <source>
        <dbReference type="Proteomes" id="UP000005237"/>
    </source>
</evidence>